<dbReference type="InterPro" id="IPR036237">
    <property type="entry name" value="Xyl_isomerase-like_sf"/>
</dbReference>
<sequence>MKKMINITDCSFDTDRYKDGQDAADFVRRFCCDGFELMHCIGGKLDFFPSEDIVGVHLRFFNEWIDLWKGDMAALEAEYDTLKQAEEVFGSLEREGMIKPLTEDLETARRLGASYVVFHVSDVKMTELFTYTFSHTDEEVVDYTAELVNDLLDGKGYEFDFLMENLWWPGLTLTRPEITRRLLDQIHYPKKGIMLDTGHLMHTNLELAAQEEAVDYILDMVRAHSDMIPYMKGIHLNQSLTGQYVKDLLKKRDEMPKTHKERVSACYEHVFQIDGHFPFTTPRVREIIEAVAPDYLTYELITSDREEHEEKLLRQCEALGVMVDGV</sequence>
<dbReference type="SUPFAM" id="SSF51658">
    <property type="entry name" value="Xylose isomerase-like"/>
    <property type="match status" value="1"/>
</dbReference>
<keyword evidence="1" id="KW-0175">Coiled coil</keyword>
<protein>
    <submittedName>
        <fullName evidence="3">TIM barrel protein</fullName>
    </submittedName>
</protein>
<dbReference type="KEGG" id="whj:H9Q79_15525"/>
<dbReference type="Gene3D" id="3.20.20.150">
    <property type="entry name" value="Divalent-metal-dependent TIM barrel enzymes"/>
    <property type="match status" value="1"/>
</dbReference>
<feature type="coiled-coil region" evidence="1">
    <location>
        <begin position="65"/>
        <end position="95"/>
    </location>
</feature>
<gene>
    <name evidence="3" type="ORF">H9Q79_15525</name>
</gene>
<dbReference type="Pfam" id="PF01261">
    <property type="entry name" value="AP_endonuc_2"/>
    <property type="match status" value="1"/>
</dbReference>
<proteinExistence type="predicted"/>
<name>A0A7G9GBU3_9FIRM</name>
<dbReference type="EMBL" id="CP060635">
    <property type="protein sequence ID" value="QNM08275.1"/>
    <property type="molecule type" value="Genomic_DNA"/>
</dbReference>
<keyword evidence="4" id="KW-1185">Reference proteome</keyword>
<dbReference type="InterPro" id="IPR013022">
    <property type="entry name" value="Xyl_isomerase-like_TIM-brl"/>
</dbReference>
<feature type="domain" description="Xylose isomerase-like TIM barrel" evidence="2">
    <location>
        <begin position="98"/>
        <end position="243"/>
    </location>
</feature>
<dbReference type="RefSeq" id="WP_249328695.1">
    <property type="nucleotide sequence ID" value="NZ_CP060635.1"/>
</dbReference>
<evidence type="ECO:0000313" key="3">
    <source>
        <dbReference type="EMBL" id="QNM08275.1"/>
    </source>
</evidence>
<dbReference type="AlphaFoldDB" id="A0A7G9GBU3"/>
<organism evidence="3 4">
    <name type="scientific">Wansuia hejianensis</name>
    <dbReference type="NCBI Taxonomy" id="2763667"/>
    <lineage>
        <taxon>Bacteria</taxon>
        <taxon>Bacillati</taxon>
        <taxon>Bacillota</taxon>
        <taxon>Clostridia</taxon>
        <taxon>Lachnospirales</taxon>
        <taxon>Lachnospiraceae</taxon>
        <taxon>Wansuia</taxon>
    </lineage>
</organism>
<evidence type="ECO:0000256" key="1">
    <source>
        <dbReference type="SAM" id="Coils"/>
    </source>
</evidence>
<evidence type="ECO:0000259" key="2">
    <source>
        <dbReference type="Pfam" id="PF01261"/>
    </source>
</evidence>
<evidence type="ECO:0000313" key="4">
    <source>
        <dbReference type="Proteomes" id="UP000515860"/>
    </source>
</evidence>
<reference evidence="3 4" key="1">
    <citation type="submission" date="2020-08" db="EMBL/GenBank/DDBJ databases">
        <authorList>
            <person name="Liu C."/>
            <person name="Sun Q."/>
        </authorList>
    </citation>
    <scope>NUCLEOTIDE SEQUENCE [LARGE SCALE GENOMIC DNA]</scope>
    <source>
        <strain evidence="3 4">NSJ-29</strain>
    </source>
</reference>
<accession>A0A7G9GBU3</accession>
<dbReference type="Proteomes" id="UP000515860">
    <property type="component" value="Chromosome"/>
</dbReference>